<comment type="caution">
    <text evidence="3">The sequence shown here is derived from an EMBL/GenBank/DDBJ whole genome shotgun (WGS) entry which is preliminary data.</text>
</comment>
<feature type="chain" id="PRO_5001808075" description="Transmembrane protein" evidence="2">
    <location>
        <begin position="26"/>
        <end position="648"/>
    </location>
</feature>
<proteinExistence type="predicted"/>
<keyword evidence="2" id="KW-0732">Signal</keyword>
<dbReference type="VEuPathDB" id="ToxoDB:TGP89_288840"/>
<gene>
    <name evidence="3" type="ORF">TGP89_288840</name>
</gene>
<accession>A0A086J9P1</accession>
<reference evidence="3 4" key="1">
    <citation type="submission" date="2014-03" db="EMBL/GenBank/DDBJ databases">
        <authorList>
            <person name="Sibley D."/>
            <person name="Venepally P."/>
            <person name="Karamycheva S."/>
            <person name="Hadjithomas M."/>
            <person name="Khan A."/>
            <person name="Brunk B."/>
            <person name="Roos D."/>
            <person name="Caler E."/>
            <person name="Lorenzi H."/>
        </authorList>
    </citation>
    <scope>NUCLEOTIDE SEQUENCE [LARGE SCALE GENOMIC DNA]</scope>
    <source>
        <strain evidence="4">p89</strain>
    </source>
</reference>
<dbReference type="AlphaFoldDB" id="A0A086J9P1"/>
<evidence type="ECO:0000313" key="4">
    <source>
        <dbReference type="Proteomes" id="UP000028828"/>
    </source>
</evidence>
<name>A0A086J9P1_TOXGO</name>
<protein>
    <recommendedName>
        <fullName evidence="5">Transmembrane protein</fullName>
    </recommendedName>
</protein>
<organism evidence="3 4">
    <name type="scientific">Toxoplasma gondii p89</name>
    <dbReference type="NCBI Taxonomy" id="943119"/>
    <lineage>
        <taxon>Eukaryota</taxon>
        <taxon>Sar</taxon>
        <taxon>Alveolata</taxon>
        <taxon>Apicomplexa</taxon>
        <taxon>Conoidasida</taxon>
        <taxon>Coccidia</taxon>
        <taxon>Eucoccidiorida</taxon>
        <taxon>Eimeriorina</taxon>
        <taxon>Sarcocystidae</taxon>
        <taxon>Toxoplasma</taxon>
    </lineage>
</organism>
<feature type="compositionally biased region" description="Polar residues" evidence="1">
    <location>
        <begin position="231"/>
        <end position="246"/>
    </location>
</feature>
<feature type="region of interest" description="Disordered" evidence="1">
    <location>
        <begin position="504"/>
        <end position="537"/>
    </location>
</feature>
<sequence>MEIMNDCRVALCSIFLFCASLQCEGSQQPARIATAWSEVPRGRIAVNAERCCGTTEHIHNSRIAEASTGDPWNDSSSPLDAEDSSSVESLPWIDCDPGDSEAVVVQRIRDTTVAFALLCVTLLANIRPPYARRQRTAHGSRPEPQRTPGGYRRRLAMSSTSDTEKRKRQHPGESSSPAPVQPSQAVSSPSQQAAAPSHASVSQVSSSLSQLQLTSSGGAESSHSAPPRRSTALQSGQTRYAQSNPHNPIPLLPSLSSTPPAEAPSPELGAHPRRVACPIGWTCAGLSGAMAAKSMERSLPSASTILGKSINDRVDALVTQESKRQAVALLQHSSKTRRTDEPSPRKSLDEMLIKWQPSDSELKDAKEETVRKFGNRTFAAAVAATMLVSPTMQAYLEWLTETEARGTQELTLILEQKRREEAMGHADKEGRVTLQERLRRLSRESPCWGNGPSRDLLLWLGKTRLQEVVNPTKMKKKSRLRLSRKELFSLPSMGAVVLPAIQEEGEPEEAGEPAGASGAAVSPAVSEMPPQIEGHSSGSSAVGGLLDAIQKAFTCKEKILLRKELRGFNTLVEEMKSKLRDVHPDTAAAALREHALVKLGEVMFARKLRERARRWKYSKSRWSTRMKRGEGLESLQTVPAGFWTDPYT</sequence>
<feature type="signal peptide" evidence="2">
    <location>
        <begin position="1"/>
        <end position="25"/>
    </location>
</feature>
<feature type="region of interest" description="Disordered" evidence="1">
    <location>
        <begin position="63"/>
        <end position="92"/>
    </location>
</feature>
<feature type="compositionally biased region" description="Low complexity" evidence="1">
    <location>
        <begin position="174"/>
        <end position="216"/>
    </location>
</feature>
<evidence type="ECO:0000256" key="1">
    <source>
        <dbReference type="SAM" id="MobiDB-lite"/>
    </source>
</evidence>
<feature type="compositionally biased region" description="Low complexity" evidence="1">
    <location>
        <begin position="252"/>
        <end position="268"/>
    </location>
</feature>
<dbReference type="OrthoDB" id="10382103at2759"/>
<dbReference type="Proteomes" id="UP000028828">
    <property type="component" value="Unassembled WGS sequence"/>
</dbReference>
<feature type="region of interest" description="Disordered" evidence="1">
    <location>
        <begin position="132"/>
        <end position="269"/>
    </location>
</feature>
<evidence type="ECO:0000256" key="2">
    <source>
        <dbReference type="SAM" id="SignalP"/>
    </source>
</evidence>
<feature type="compositionally biased region" description="Low complexity" evidence="1">
    <location>
        <begin position="512"/>
        <end position="527"/>
    </location>
</feature>
<dbReference type="EMBL" id="AEYI02002282">
    <property type="protein sequence ID" value="KFG28859.1"/>
    <property type="molecule type" value="Genomic_DNA"/>
</dbReference>
<evidence type="ECO:0008006" key="5">
    <source>
        <dbReference type="Google" id="ProtNLM"/>
    </source>
</evidence>
<evidence type="ECO:0000313" key="3">
    <source>
        <dbReference type="EMBL" id="KFG28859.1"/>
    </source>
</evidence>